<proteinExistence type="predicted"/>
<accession>A0A158AUG9</accession>
<evidence type="ECO:0000313" key="1">
    <source>
        <dbReference type="EMBL" id="SAK61651.1"/>
    </source>
</evidence>
<dbReference type="STRING" id="1777140.AWB79_02823"/>
<evidence type="ECO:0000313" key="2">
    <source>
        <dbReference type="Proteomes" id="UP000054851"/>
    </source>
</evidence>
<reference evidence="1" key="1">
    <citation type="submission" date="2016-01" db="EMBL/GenBank/DDBJ databases">
        <authorList>
            <person name="Peeters C."/>
        </authorList>
    </citation>
    <scope>NUCLEOTIDE SEQUENCE</scope>
    <source>
        <strain evidence="1">LMG 29322</strain>
    </source>
</reference>
<comment type="caution">
    <text evidence="1">The sequence shown here is derived from an EMBL/GenBank/DDBJ whole genome shotgun (WGS) entry which is preliminary data.</text>
</comment>
<organism evidence="1 2">
    <name type="scientific">Caballeronia hypogeia</name>
    <dbReference type="NCBI Taxonomy" id="1777140"/>
    <lineage>
        <taxon>Bacteria</taxon>
        <taxon>Pseudomonadati</taxon>
        <taxon>Pseudomonadota</taxon>
        <taxon>Betaproteobacteria</taxon>
        <taxon>Burkholderiales</taxon>
        <taxon>Burkholderiaceae</taxon>
        <taxon>Caballeronia</taxon>
    </lineage>
</organism>
<keyword evidence="2" id="KW-1185">Reference proteome</keyword>
<dbReference type="AlphaFoldDB" id="A0A158AUG9"/>
<gene>
    <name evidence="1" type="ORF">AWB79_02823</name>
</gene>
<protein>
    <submittedName>
        <fullName evidence="1">Uncharacterized protein</fullName>
    </submittedName>
</protein>
<dbReference type="RefSeq" id="WP_198399025.1">
    <property type="nucleotide sequence ID" value="NZ_FCOA02000007.1"/>
</dbReference>
<dbReference type="Proteomes" id="UP000054851">
    <property type="component" value="Unassembled WGS sequence"/>
</dbReference>
<name>A0A158AUG9_9BURK</name>
<sequence length="272" mass="31550">MRKEYELQTDVLDTIVAATPVKKKHTELLTAFATRTDYRSLCYVMTRDIYGTSPARIIDADGREISPDYRTWIEAELQAHGGSARTLWLAHNDAGYLITETERLLHYFVHDRGGEQDNFIQVAVWEEQEFVERELLPRTDRWGLPDVADLRHGSSSMGAEQSERRSLGQPRYRLHEVIDMHRFAALGEELYLARHRVDGDRRVIETDCDTGQQRALTIRELTPGYDQMQWSGRRFFNDWTESSAGRTGERVCQRWTFNTQAASKARCNTYLV</sequence>
<dbReference type="EMBL" id="FCOA02000007">
    <property type="protein sequence ID" value="SAK61651.1"/>
    <property type="molecule type" value="Genomic_DNA"/>
</dbReference>